<dbReference type="GO" id="GO:0005759">
    <property type="term" value="C:mitochondrial matrix"/>
    <property type="evidence" value="ECO:0007669"/>
    <property type="project" value="TreeGrafter"/>
</dbReference>
<dbReference type="PROSITE" id="PS51731">
    <property type="entry name" value="GNAT_NAGS"/>
    <property type="match status" value="1"/>
</dbReference>
<feature type="compositionally biased region" description="Basic and acidic residues" evidence="3">
    <location>
        <begin position="58"/>
        <end position="70"/>
    </location>
</feature>
<dbReference type="InterPro" id="IPR016181">
    <property type="entry name" value="Acyl_CoA_acyltransferase"/>
</dbReference>
<keyword evidence="6" id="KW-1185">Reference proteome</keyword>
<feature type="binding site" evidence="2">
    <location>
        <position position="346"/>
    </location>
    <ligand>
        <name>substrate</name>
    </ligand>
</feature>
<dbReference type="CDD" id="cd04264">
    <property type="entry name" value="DUF619-NAGS"/>
    <property type="match status" value="1"/>
</dbReference>
<dbReference type="FunFam" id="3.40.630.30:FF:000045">
    <property type="entry name" value="N-acetylglutamate synthase, mitochondrial"/>
    <property type="match status" value="1"/>
</dbReference>
<dbReference type="Ensembl" id="ENSEAST00005015831.2">
    <property type="protein sequence ID" value="ENSEASP00005014562.2"/>
    <property type="gene ID" value="ENSEASG00005010150.2"/>
</dbReference>
<proteinExistence type="predicted"/>
<dbReference type="GeneTree" id="ENSGT00390000005602"/>
<dbReference type="GO" id="GO:0006536">
    <property type="term" value="P:glutamate metabolic process"/>
    <property type="evidence" value="ECO:0007669"/>
    <property type="project" value="Ensembl"/>
</dbReference>
<dbReference type="GO" id="GO:0006526">
    <property type="term" value="P:L-arginine biosynthetic process"/>
    <property type="evidence" value="ECO:0007669"/>
    <property type="project" value="InterPro"/>
</dbReference>
<evidence type="ECO:0000256" key="3">
    <source>
        <dbReference type="SAM" id="MobiDB-lite"/>
    </source>
</evidence>
<organism evidence="5 6">
    <name type="scientific">Equus asinus</name>
    <name type="common">Donkey</name>
    <name type="synonym">Equus africanus asinus</name>
    <dbReference type="NCBI Taxonomy" id="9793"/>
    <lineage>
        <taxon>Eukaryota</taxon>
        <taxon>Metazoa</taxon>
        <taxon>Chordata</taxon>
        <taxon>Craniata</taxon>
        <taxon>Vertebrata</taxon>
        <taxon>Euteleostomi</taxon>
        <taxon>Mammalia</taxon>
        <taxon>Eutheria</taxon>
        <taxon>Laurasiatheria</taxon>
        <taxon>Perissodactyla</taxon>
        <taxon>Equidae</taxon>
        <taxon>Equus</taxon>
    </lineage>
</organism>
<feature type="region of interest" description="Disordered" evidence="3">
    <location>
        <begin position="17"/>
        <end position="95"/>
    </location>
</feature>
<reference evidence="5 6" key="1">
    <citation type="journal article" date="2020" name="Nat. Commun.">
        <title>Donkey genomes provide new insights into domestication and selection for coat color.</title>
        <authorList>
            <person name="Wang"/>
            <person name="C."/>
            <person name="Li"/>
            <person name="H."/>
            <person name="Guo"/>
            <person name="Y."/>
            <person name="Huang"/>
            <person name="J."/>
            <person name="Sun"/>
            <person name="Y."/>
            <person name="Min"/>
            <person name="J."/>
            <person name="Wang"/>
            <person name="J."/>
            <person name="Fang"/>
            <person name="X."/>
            <person name="Zhao"/>
            <person name="Z."/>
            <person name="Wang"/>
            <person name="S."/>
            <person name="Zhang"/>
            <person name="Y."/>
            <person name="Liu"/>
            <person name="Q."/>
            <person name="Jiang"/>
            <person name="Q."/>
            <person name="Wang"/>
            <person name="X."/>
            <person name="Guo"/>
            <person name="Y."/>
            <person name="Yang"/>
            <person name="C."/>
            <person name="Wang"/>
            <person name="Y."/>
            <person name="Tian"/>
            <person name="F."/>
            <person name="Zhuang"/>
            <person name="G."/>
            <person name="Fan"/>
            <person name="Y."/>
            <person name="Gao"/>
            <person name="Q."/>
            <person name="Li"/>
            <person name="Y."/>
            <person name="Ju"/>
            <person name="Z."/>
            <person name="Li"/>
            <person name="J."/>
            <person name="Li"/>
            <person name="R."/>
            <person name="Hou"/>
            <person name="M."/>
            <person name="Yang"/>
            <person name="G."/>
            <person name="Liu"/>
            <person name="G."/>
            <person name="Liu"/>
            <person name="W."/>
            <person name="Guo"/>
            <person name="J."/>
            <person name="Pan"/>
            <person name="S."/>
            <person name="Fan"/>
            <person name="G."/>
            <person name="Zhang"/>
            <person name="W."/>
            <person name="Zhang"/>
            <person name="R."/>
            <person name="Yu"/>
            <person name="J."/>
            <person name="Zhang"/>
            <person name="X."/>
            <person name="Yin"/>
            <person name="Q."/>
            <person name="Ji"/>
            <person name="C."/>
            <person name="Jin"/>
            <person name="Y."/>
            <person name="Yue"/>
            <person name="G."/>
            <person name="Liu"/>
            <person name="M."/>
            <person name="Xu"/>
            <person name="J."/>
            <person name="Liu"/>
            <person name="S."/>
            <person name="Jordana"/>
            <person name="J."/>
            <person name="Noce"/>
            <person name="A."/>
            <person name="Amills"/>
            <person name="M."/>
            <person name="Wu"/>
            <person name="D.D."/>
            <person name="Li"/>
            <person name="S."/>
            <person name="Zhou"/>
            <person name="X. and Zhong"/>
            <person name="J."/>
        </authorList>
    </citation>
    <scope>NUCLEOTIDE SEQUENCE [LARGE SCALE GENOMIC DNA]</scope>
</reference>
<dbReference type="PIRSF" id="PIRSF036442">
    <property type="entry name" value="NAGS_animal"/>
    <property type="match status" value="1"/>
</dbReference>
<accession>A0A8C4LWH2</accession>
<keyword evidence="1" id="KW-0808">Transferase</keyword>
<dbReference type="PANTHER" id="PTHR23342">
    <property type="entry name" value="N-ACETYLGLUTAMATE SYNTHASE"/>
    <property type="match status" value="1"/>
</dbReference>
<evidence type="ECO:0000256" key="2">
    <source>
        <dbReference type="PIRSR" id="PIRSR036442-1"/>
    </source>
</evidence>
<feature type="binding site" evidence="2">
    <location>
        <begin position="419"/>
        <end position="424"/>
    </location>
    <ligand>
        <name>substrate</name>
    </ligand>
</feature>
<evidence type="ECO:0000256" key="1">
    <source>
        <dbReference type="ARBA" id="ARBA00022679"/>
    </source>
</evidence>
<dbReference type="Pfam" id="PF04768">
    <property type="entry name" value="NAT"/>
    <property type="match status" value="1"/>
</dbReference>
<gene>
    <name evidence="5" type="primary">NAGS</name>
</gene>
<feature type="binding site" evidence="2">
    <location>
        <position position="389"/>
    </location>
    <ligand>
        <name>substrate</name>
    </ligand>
</feature>
<sequence length="479" mass="52253">MAKAQLAWALRVAAGGRLRGPRGTGGARRLSGSARRRAARSASPGRWLSTAWAPAQPSREETEGAEDDAHSPATEEPPWTPPPTPPEPPGPAAGRSLVQRDIQTFLNQCGASLGEARHWLTQFQTCHPFAKPFAVVEVDDEVIKCRRAVPSLAFALAFLQRMDMKPLVVLGLPAPTAPSGCLSFWEAKAQLSQSCKVLVDALRHNAATAVPFFGGGSVLGAAEPAPHARLVPALPAPASSDLATARLNARSSRQGPPGLWRPGWTNAEWVSAKERQQMRLIVDVLSRLPHHSSAVITAAATLLTELFSNKGSGTLFKNAERMLRVRSLDSLDQGRLVNLVNASFGKKLRDDYLASLRPRLHSVYVSEGYNAAAILTTEPVLGGTQYLDKFVVSSSRQGQGSGQMLWECLRRDQQRLFWRSRVTNPINPWYFKHSDGSFSNKQWIFFWFGLADIRDSYELVNHAKGLPDSFCKPASDPGS</sequence>
<dbReference type="Proteomes" id="UP000694387">
    <property type="component" value="Chromosome 13"/>
</dbReference>
<dbReference type="Gene3D" id="3.40.630.30">
    <property type="match status" value="1"/>
</dbReference>
<reference evidence="5" key="2">
    <citation type="submission" date="2025-08" db="UniProtKB">
        <authorList>
            <consortium name="Ensembl"/>
        </authorList>
    </citation>
    <scope>IDENTIFICATION</scope>
</reference>
<dbReference type="PANTHER" id="PTHR23342:SF0">
    <property type="entry name" value="N-ACETYLGLUTAMATE SYNTHASE, MITOCHONDRIAL"/>
    <property type="match status" value="1"/>
</dbReference>
<dbReference type="InterPro" id="IPR011243">
    <property type="entry name" value="GlcNAc_Synth_met"/>
</dbReference>
<name>A0A8C4LWH2_EQUAS</name>
<evidence type="ECO:0000313" key="5">
    <source>
        <dbReference type="Ensembl" id="ENSEASP00005014562.2"/>
    </source>
</evidence>
<protein>
    <submittedName>
        <fullName evidence="5">N-acetylglutamate synthase</fullName>
    </submittedName>
</protein>
<dbReference type="InterPro" id="IPR006855">
    <property type="entry name" value="Vertebrate-like_GNAT_dom"/>
</dbReference>
<dbReference type="SUPFAM" id="SSF55729">
    <property type="entry name" value="Acyl-CoA N-acyltransferases (Nat)"/>
    <property type="match status" value="1"/>
</dbReference>
<feature type="domain" description="N-acetyltransferase" evidence="4">
    <location>
        <begin position="320"/>
        <end position="471"/>
    </location>
</feature>
<dbReference type="AlphaFoldDB" id="A0A8C4LWH2"/>
<reference evidence="5" key="3">
    <citation type="submission" date="2025-09" db="UniProtKB">
        <authorList>
            <consortium name="Ensembl"/>
        </authorList>
    </citation>
    <scope>IDENTIFICATION</scope>
</reference>
<dbReference type="GO" id="GO:0004042">
    <property type="term" value="F:L-glutamate N-acetyltransferase activity"/>
    <property type="evidence" value="ECO:0007669"/>
    <property type="project" value="Ensembl"/>
</dbReference>
<evidence type="ECO:0000259" key="4">
    <source>
        <dbReference type="PROSITE" id="PS51731"/>
    </source>
</evidence>
<evidence type="ECO:0000313" key="6">
    <source>
        <dbReference type="Proteomes" id="UP000694387"/>
    </source>
</evidence>
<feature type="compositionally biased region" description="Pro residues" evidence="3">
    <location>
        <begin position="78"/>
        <end position="91"/>
    </location>
</feature>